<reference evidence="4 5" key="1">
    <citation type="journal article" date="2015" name="Int. J. Syst. Evol. Microbiol.">
        <title>Gemmobacter intermedius sp. nov., isolated from a white stork (Ciconia ciconia).</title>
        <authorList>
            <person name="Kampfer P."/>
            <person name="Jerzak L."/>
            <person name="Wilharm G."/>
            <person name="Golke J."/>
            <person name="Busse H.J."/>
            <person name="Glaeser S.P."/>
        </authorList>
    </citation>
    <scope>NUCLEOTIDE SEQUENCE [LARGE SCALE GENOMIC DNA]</scope>
    <source>
        <strain evidence="4 5">119/4</strain>
    </source>
</reference>
<dbReference type="InterPro" id="IPR010158">
    <property type="entry name" value="Amidase_Cbmase"/>
</dbReference>
<feature type="binding site" evidence="3">
    <location>
        <position position="183"/>
    </location>
    <ligand>
        <name>Zn(2+)</name>
        <dbReference type="ChEBI" id="CHEBI:29105"/>
        <label>1</label>
    </ligand>
</feature>
<feature type="binding site" evidence="3">
    <location>
        <position position="377"/>
    </location>
    <ligand>
        <name>Zn(2+)</name>
        <dbReference type="ChEBI" id="CHEBI:29105"/>
        <label>2</label>
    </ligand>
</feature>
<proteinExistence type="inferred from homology"/>
<dbReference type="InterPro" id="IPR036264">
    <property type="entry name" value="Bact_exopeptidase_dim_dom"/>
</dbReference>
<evidence type="ECO:0000313" key="4">
    <source>
        <dbReference type="EMBL" id="RWY40443.1"/>
    </source>
</evidence>
<dbReference type="RefSeq" id="WP_128489628.1">
    <property type="nucleotide sequence ID" value="NZ_JBHLXB010000001.1"/>
</dbReference>
<comment type="cofactor">
    <cofactor evidence="3">
        <name>Zn(2+)</name>
        <dbReference type="ChEBI" id="CHEBI:29105"/>
    </cofactor>
    <text evidence="3">Binds 2 Zn(2+) ions per subunit.</text>
</comment>
<protein>
    <submittedName>
        <fullName evidence="4">Zn-dependent hydrolase</fullName>
    </submittedName>
</protein>
<dbReference type="NCBIfam" id="TIGR01879">
    <property type="entry name" value="hydantase"/>
    <property type="match status" value="1"/>
</dbReference>
<comment type="caution">
    <text evidence="4">The sequence shown here is derived from an EMBL/GenBank/DDBJ whole genome shotgun (WGS) entry which is preliminary data.</text>
</comment>
<accession>A0A3S3UAP7</accession>
<keyword evidence="2 4" id="KW-0378">Hydrolase</keyword>
<dbReference type="GO" id="GO:0016813">
    <property type="term" value="F:hydrolase activity, acting on carbon-nitrogen (but not peptide) bonds, in linear amidines"/>
    <property type="evidence" value="ECO:0007669"/>
    <property type="project" value="InterPro"/>
</dbReference>
<feature type="binding site" evidence="3">
    <location>
        <position position="91"/>
    </location>
    <ligand>
        <name>Zn(2+)</name>
        <dbReference type="ChEBI" id="CHEBI:29105"/>
        <label>2</label>
    </ligand>
</feature>
<dbReference type="Gene3D" id="3.30.70.360">
    <property type="match status" value="1"/>
</dbReference>
<dbReference type="PANTHER" id="PTHR32494:SF5">
    <property type="entry name" value="ALLANTOATE AMIDOHYDROLASE"/>
    <property type="match status" value="1"/>
</dbReference>
<dbReference type="CDD" id="cd03884">
    <property type="entry name" value="M20_bAS"/>
    <property type="match status" value="1"/>
</dbReference>
<evidence type="ECO:0000313" key="5">
    <source>
        <dbReference type="Proteomes" id="UP000287168"/>
    </source>
</evidence>
<dbReference type="GO" id="GO:0046872">
    <property type="term" value="F:metal ion binding"/>
    <property type="evidence" value="ECO:0007669"/>
    <property type="project" value="UniProtKB-KW"/>
</dbReference>
<dbReference type="OrthoDB" id="9808195at2"/>
<dbReference type="AlphaFoldDB" id="A0A3S3UAP7"/>
<dbReference type="Proteomes" id="UP000287168">
    <property type="component" value="Unassembled WGS sequence"/>
</dbReference>
<name>A0A3S3UAP7_9RHOB</name>
<evidence type="ECO:0000256" key="3">
    <source>
        <dbReference type="PIRSR" id="PIRSR001235-1"/>
    </source>
</evidence>
<dbReference type="SUPFAM" id="SSF53187">
    <property type="entry name" value="Zn-dependent exopeptidases"/>
    <property type="match status" value="1"/>
</dbReference>
<dbReference type="PIRSF" id="PIRSF001235">
    <property type="entry name" value="Amidase_carbamoylase"/>
    <property type="match status" value="1"/>
</dbReference>
<comment type="similarity">
    <text evidence="1">Belongs to the peptidase M20 family.</text>
</comment>
<sequence>MAATFIADSKRLLRDLDALREIGRVSTGVVRPAFSEADIDARAWLVHRMEEAGLEVSVDALGNVFGLPPGNAPALLVGSHSDTQPEGGWLDGAYGVIAGLELARASLEQGGPPIACVSFQDEEGRFGNLIGSRYWTGALSLEEADLGCDDDGLSLAQARVSRDRLPAPRAVSPERFHGFLELHIEQGGLLDLAGEQIGVVGAIVGIRTERMRFTGEQNHAGTTLMHLRRDAFQGLVTLATRLNERLAEEATPATVWTIGRVDLQPNANSVVPGRADFTLQWRDGEEARLDQMRDIIYATAEEVAAEKKLTWERFGCDSLPPTLSDPGLVAALSQAAGELAPGKWRVMTSGALHDAANLSERMPMAMLFVPSIAGISHSFAEDTARADLELGLHVAAEAICRYCRTQG</sequence>
<dbReference type="EMBL" id="SBLC01000016">
    <property type="protein sequence ID" value="RWY40443.1"/>
    <property type="molecule type" value="Genomic_DNA"/>
</dbReference>
<dbReference type="PANTHER" id="PTHR32494">
    <property type="entry name" value="ALLANTOATE DEIMINASE-RELATED"/>
    <property type="match status" value="1"/>
</dbReference>
<feature type="binding site" evidence="3">
    <location>
        <position position="80"/>
    </location>
    <ligand>
        <name>Zn(2+)</name>
        <dbReference type="ChEBI" id="CHEBI:29105"/>
        <label>1</label>
    </ligand>
</feature>
<evidence type="ECO:0000256" key="1">
    <source>
        <dbReference type="ARBA" id="ARBA00006153"/>
    </source>
</evidence>
<dbReference type="SUPFAM" id="SSF55031">
    <property type="entry name" value="Bacterial exopeptidase dimerisation domain"/>
    <property type="match status" value="1"/>
</dbReference>
<dbReference type="InterPro" id="IPR002933">
    <property type="entry name" value="Peptidase_M20"/>
</dbReference>
<dbReference type="Pfam" id="PF01546">
    <property type="entry name" value="Peptidase_M20"/>
    <property type="match status" value="1"/>
</dbReference>
<dbReference type="Gene3D" id="3.40.630.10">
    <property type="entry name" value="Zn peptidases"/>
    <property type="match status" value="1"/>
</dbReference>
<feature type="binding site" evidence="3">
    <location>
        <position position="123"/>
    </location>
    <ligand>
        <name>Zn(2+)</name>
        <dbReference type="ChEBI" id="CHEBI:29105"/>
        <label>2</label>
    </ligand>
</feature>
<keyword evidence="3" id="KW-0862">Zinc</keyword>
<keyword evidence="3" id="KW-0479">Metal-binding</keyword>
<organism evidence="4 5">
    <name type="scientific">Falsigemmobacter intermedius</name>
    <dbReference type="NCBI Taxonomy" id="1553448"/>
    <lineage>
        <taxon>Bacteria</taxon>
        <taxon>Pseudomonadati</taxon>
        <taxon>Pseudomonadota</taxon>
        <taxon>Alphaproteobacteria</taxon>
        <taxon>Rhodobacterales</taxon>
        <taxon>Paracoccaceae</taxon>
        <taxon>Falsigemmobacter</taxon>
    </lineage>
</organism>
<keyword evidence="5" id="KW-1185">Reference proteome</keyword>
<gene>
    <name evidence="4" type="ORF">EP867_12290</name>
</gene>
<feature type="binding site" evidence="3">
    <location>
        <position position="91"/>
    </location>
    <ligand>
        <name>Zn(2+)</name>
        <dbReference type="ChEBI" id="CHEBI:29105"/>
        <label>1</label>
    </ligand>
</feature>
<evidence type="ECO:0000256" key="2">
    <source>
        <dbReference type="ARBA" id="ARBA00022801"/>
    </source>
</evidence>